<dbReference type="SUPFAM" id="SSF52540">
    <property type="entry name" value="P-loop containing nucleoside triphosphate hydrolases"/>
    <property type="match status" value="1"/>
</dbReference>
<dbReference type="EMBL" id="NQJD01000008">
    <property type="protein sequence ID" value="TAA75348.1"/>
    <property type="molecule type" value="Genomic_DNA"/>
</dbReference>
<dbReference type="Proteomes" id="UP000316238">
    <property type="component" value="Unassembled WGS sequence"/>
</dbReference>
<comment type="caution">
    <text evidence="3">The sequence shown here is derived from an EMBL/GenBank/DDBJ whole genome shotgun (WGS) entry which is preliminary data.</text>
</comment>
<sequence>MNSSHHIPKKIRVAHRIKLERCQSWEEGFHVFDEESALAVEMALATGRPLLVRGEPGSGKSQLARAAAQELNRRFISEVITSTTEGQNLLWHYDPVARFHEAQMLAAEAAATALRQENWEEDNQADSEEIPSVPPQPEALSRKKSIRYKKKKILPQKRQHLFQAISAGAGRGFLPDRGSADLHPGNSISPGPFWWAIDCVSARQQIGRCRWPLYQPGFDLGFSLEEAAAQAQRGFVFLIDEIDKADSSLPNALLEVLGNGGFHVPLLNQTVRVPPGFASPLVIITTNEERELPPAFVRRCLVLHLRFDDEHYLRTWWNRQVTQRADQFHPDRALVKWLAERGELHFEHVFSVRVREKAAELLVRDRREAQQAGLIKPGQAEYLDLLRALRNMAAASSEQQQLALLEQISPYVFIKEAQE</sequence>
<evidence type="ECO:0000256" key="1">
    <source>
        <dbReference type="SAM" id="MobiDB-lite"/>
    </source>
</evidence>
<dbReference type="InterPro" id="IPR050764">
    <property type="entry name" value="CbbQ/NirQ/NorQ/GpvN"/>
</dbReference>
<accession>A0A521G2U9</accession>
<reference evidence="3" key="1">
    <citation type="submission" date="2017-07" db="EMBL/GenBank/DDBJ databases">
        <title>The cable genome - Insights into the physiology and evolution of filamentous bacteria capable of sulfide oxidation via long distance electron transfer.</title>
        <authorList>
            <person name="Thorup C."/>
            <person name="Bjerg J.T."/>
            <person name="Schreiber L."/>
            <person name="Nielsen L.P."/>
            <person name="Kjeldsen K.U."/>
            <person name="Boesen T."/>
            <person name="Boggild A."/>
            <person name="Meysman F."/>
            <person name="Geelhoed J."/>
            <person name="Schramm A."/>
        </authorList>
    </citation>
    <scope>NUCLEOTIDE SEQUENCE [LARGE SCALE GENOMIC DNA]</scope>
    <source>
        <strain evidence="3">GS</strain>
    </source>
</reference>
<dbReference type="PANTHER" id="PTHR42759:SF1">
    <property type="entry name" value="MAGNESIUM-CHELATASE SUBUNIT CHLD"/>
    <property type="match status" value="1"/>
</dbReference>
<proteinExistence type="predicted"/>
<dbReference type="GO" id="GO:0016887">
    <property type="term" value="F:ATP hydrolysis activity"/>
    <property type="evidence" value="ECO:0007669"/>
    <property type="project" value="InterPro"/>
</dbReference>
<evidence type="ECO:0000313" key="3">
    <source>
        <dbReference type="EMBL" id="TAA75348.1"/>
    </source>
</evidence>
<feature type="domain" description="AAA+ ATPase" evidence="2">
    <location>
        <begin position="46"/>
        <end position="308"/>
    </location>
</feature>
<dbReference type="InterPro" id="IPR003593">
    <property type="entry name" value="AAA+_ATPase"/>
</dbReference>
<dbReference type="GO" id="GO:0005524">
    <property type="term" value="F:ATP binding"/>
    <property type="evidence" value="ECO:0007669"/>
    <property type="project" value="InterPro"/>
</dbReference>
<protein>
    <submittedName>
        <fullName evidence="3">AAA domain (Dynein-related subfamily)</fullName>
    </submittedName>
</protein>
<dbReference type="Pfam" id="PF07728">
    <property type="entry name" value="AAA_5"/>
    <property type="match status" value="2"/>
</dbReference>
<dbReference type="InterPro" id="IPR011704">
    <property type="entry name" value="ATPase_dyneun-rel_AAA"/>
</dbReference>
<feature type="region of interest" description="Disordered" evidence="1">
    <location>
        <begin position="118"/>
        <end position="141"/>
    </location>
</feature>
<organism evidence="3 4">
    <name type="scientific">Candidatus Electronema aureum</name>
    <dbReference type="NCBI Taxonomy" id="2005002"/>
    <lineage>
        <taxon>Bacteria</taxon>
        <taxon>Pseudomonadati</taxon>
        <taxon>Thermodesulfobacteriota</taxon>
        <taxon>Desulfobulbia</taxon>
        <taxon>Desulfobulbales</taxon>
        <taxon>Desulfobulbaceae</taxon>
        <taxon>Candidatus Electronema</taxon>
    </lineage>
</organism>
<dbReference type="PANTHER" id="PTHR42759">
    <property type="entry name" value="MOXR FAMILY PROTEIN"/>
    <property type="match status" value="1"/>
</dbReference>
<dbReference type="AlphaFoldDB" id="A0A521G2U9"/>
<dbReference type="Gene3D" id="3.40.50.300">
    <property type="entry name" value="P-loop containing nucleotide triphosphate hydrolases"/>
    <property type="match status" value="2"/>
</dbReference>
<evidence type="ECO:0000259" key="2">
    <source>
        <dbReference type="SMART" id="SM00382"/>
    </source>
</evidence>
<keyword evidence="4" id="KW-1185">Reference proteome</keyword>
<dbReference type="SMART" id="SM00382">
    <property type="entry name" value="AAA"/>
    <property type="match status" value="1"/>
</dbReference>
<gene>
    <name evidence="3" type="ORF">CDV28_10888</name>
</gene>
<dbReference type="InterPro" id="IPR027417">
    <property type="entry name" value="P-loop_NTPase"/>
</dbReference>
<evidence type="ECO:0000313" key="4">
    <source>
        <dbReference type="Proteomes" id="UP000316238"/>
    </source>
</evidence>
<feature type="compositionally biased region" description="Acidic residues" evidence="1">
    <location>
        <begin position="119"/>
        <end position="129"/>
    </location>
</feature>
<name>A0A521G2U9_9BACT</name>